<reference evidence="11" key="1">
    <citation type="submission" date="2025-08" db="UniProtKB">
        <authorList>
            <consortium name="RefSeq"/>
        </authorList>
    </citation>
    <scope>IDENTIFICATION</scope>
    <source>
        <tissue evidence="11">Whole body</tissue>
    </source>
</reference>
<dbReference type="CTD" id="55746"/>
<evidence type="ECO:0000313" key="10">
    <source>
        <dbReference type="Proteomes" id="UP000504618"/>
    </source>
</evidence>
<keyword evidence="3" id="KW-0813">Transport</keyword>
<sequence>MFYEVIQFHIVLHSFWIKAKIHVSLGFKEMDRTNMASPLGRTLASPRKRMSIIQSLKKNSSTTSVSVRTNQSVQVVCRTQNHTVESFGSPLPVLVTEALTFVDRNTAVSVNVSVDGWAWLVYGRKLLVWQCKTNIHDPKQRRTFKTQCRELLLPQSDLAHKADCIAVWVPPGHQVPSCMAVSPEGVVRFWASVAHEGSSVETSAELAGQEVDCLIHIPGHGCILATTTCTVALLQPQFNSGKNQITCQVLRTSQGWLGGIGRRMTSLIFGAIPQSPVTETKLVKVTCTSLDEKASRVLILAGSSLQYWFFSCNEQEKMEFDEDITHIVQQAFARKIWESSPQNMNTWFVDMQTCEEGIVLLMAAHCADISIQIHFALGLLPLVGTTLSNSFKWFIPVKIDPIFYHNDIESRLVSYHFILCGWEAVIYNQHNVLVVNTASEVEQDKIDLVRGGEDGILGGAICSSTPVLFTKSIGLISITPVDFAVQDFNTGYTDTTMSMDYTYKVNQTAQNFSTLISNDELHDMYCSSDAATQLRAAFLLSLRQNKAQCDEILSQLFPLQEDPVMDIDATLDTLVLKVAKDLIDDYPANDPRWAHHRDLSMTVNAVTSMQIPHQLEGKQKALDLFVMFLKEHNLWNRFCAVTCRGTIMSTSHMLGEYAEKIVATLTLYSLQNRYAEIVDAVVEQTLSQKEAYVSDELTARDVFYREVSTVHLFLPILVEKTVEITQSERPLQQVGRYIVQVNAILLAVLYEVVKYRQYNAERFVPAKFSNEITEYLPWTAAPGKHGLRNCLNTMQSITVKHGVTATGDSTVRNELYEQLVSLIDLILDGRKCHLESIRGTEKFEVLLKQYETERANLIQPLIKEEQYDNAAMLAEKYCDFPSLVQICELTDNKNRLDGYVEKFAAQDFAGFLFSWYVKDGRQGQLVERCRRGGTAELTEKLSEHPTLSWVQAALTDELRFAANTLHTLAVQESELVTRKKSMLSLAKMALLASDDPEDKVMDCVKTIDNELMLIAYQEDLPAQVLTTYGYDIKKLRVLTPRELIMLYTSSDNFIANEYDFKKALDLLDYVEHEEDKSSLRLQIWARAARRNQWDNVEKNPDQQVQETLFFKLMDLTYFMGGKADEFLPHIDMLLKEPELGELAVSSNFQFLIKLIYEYAYRSY</sequence>
<dbReference type="RefSeq" id="XP_024884347.1">
    <property type="nucleotide sequence ID" value="XM_025028579.1"/>
</dbReference>
<evidence type="ECO:0000259" key="9">
    <source>
        <dbReference type="Pfam" id="PF08801"/>
    </source>
</evidence>
<dbReference type="Pfam" id="PF08801">
    <property type="entry name" value="Nucleoporin_N"/>
    <property type="match status" value="1"/>
</dbReference>
<keyword evidence="7" id="KW-0539">Nucleus</keyword>
<dbReference type="Gene3D" id="1.20.58.1380">
    <property type="match status" value="1"/>
</dbReference>
<dbReference type="Proteomes" id="UP000504618">
    <property type="component" value="Unplaced"/>
</dbReference>
<evidence type="ECO:0000256" key="4">
    <source>
        <dbReference type="ARBA" id="ARBA00022816"/>
    </source>
</evidence>
<gene>
    <name evidence="11" type="primary">LOC112462676</name>
</gene>
<dbReference type="OrthoDB" id="103454at2759"/>
<evidence type="ECO:0000259" key="8">
    <source>
        <dbReference type="Pfam" id="PF03177"/>
    </source>
</evidence>
<name>A0A6J1QPC7_9HYME</name>
<dbReference type="GO" id="GO:0031080">
    <property type="term" value="C:nuclear pore outer ring"/>
    <property type="evidence" value="ECO:0007669"/>
    <property type="project" value="TreeGrafter"/>
</dbReference>
<dbReference type="PANTHER" id="PTHR13405">
    <property type="entry name" value="NUCLEAR PORE COMPLEX PROTEIN NUP133"/>
    <property type="match status" value="1"/>
</dbReference>
<evidence type="ECO:0000256" key="7">
    <source>
        <dbReference type="ARBA" id="ARBA00023242"/>
    </source>
</evidence>
<evidence type="ECO:0000256" key="6">
    <source>
        <dbReference type="ARBA" id="ARBA00023010"/>
    </source>
</evidence>
<feature type="domain" description="Nucleoporin Nup133/Nup155-like C-terminal" evidence="8">
    <location>
        <begin position="582"/>
        <end position="1032"/>
    </location>
</feature>
<evidence type="ECO:0000313" key="11">
    <source>
        <dbReference type="RefSeq" id="XP_024884347.1"/>
    </source>
</evidence>
<dbReference type="Gene3D" id="2.130.10.10">
    <property type="entry name" value="YVTN repeat-like/Quinoprotein amine dehydrogenase"/>
    <property type="match status" value="1"/>
</dbReference>
<dbReference type="InterPro" id="IPR014908">
    <property type="entry name" value="Nucleoporin_Nup133/Nup155_N"/>
</dbReference>
<evidence type="ECO:0000256" key="3">
    <source>
        <dbReference type="ARBA" id="ARBA00022448"/>
    </source>
</evidence>
<dbReference type="GO" id="GO:0016973">
    <property type="term" value="P:poly(A)+ mRNA export from nucleus"/>
    <property type="evidence" value="ECO:0007669"/>
    <property type="project" value="TreeGrafter"/>
</dbReference>
<dbReference type="GO" id="GO:0000972">
    <property type="term" value="P:transcription-dependent tethering of RNA polymerase II gene DNA at nuclear periphery"/>
    <property type="evidence" value="ECO:0007669"/>
    <property type="project" value="TreeGrafter"/>
</dbReference>
<dbReference type="GO" id="GO:0017056">
    <property type="term" value="F:structural constituent of nuclear pore"/>
    <property type="evidence" value="ECO:0007669"/>
    <property type="project" value="InterPro"/>
</dbReference>
<protein>
    <submittedName>
        <fullName evidence="11">Nuclear pore complex protein Nup133 isoform X1</fullName>
    </submittedName>
</protein>
<dbReference type="Gene3D" id="1.25.40.700">
    <property type="match status" value="1"/>
</dbReference>
<evidence type="ECO:0000256" key="5">
    <source>
        <dbReference type="ARBA" id="ARBA00022927"/>
    </source>
</evidence>
<dbReference type="GO" id="GO:0006606">
    <property type="term" value="P:protein import into nucleus"/>
    <property type="evidence" value="ECO:0007669"/>
    <property type="project" value="TreeGrafter"/>
</dbReference>
<dbReference type="Pfam" id="PF03177">
    <property type="entry name" value="Nucleoporin_C"/>
    <property type="match status" value="1"/>
</dbReference>
<proteinExistence type="inferred from homology"/>
<accession>A0A6J1QPC7</accession>
<keyword evidence="4" id="KW-0509">mRNA transport</keyword>
<dbReference type="GeneID" id="112462676"/>
<dbReference type="InterPro" id="IPR015943">
    <property type="entry name" value="WD40/YVTN_repeat-like_dom_sf"/>
</dbReference>
<keyword evidence="6" id="KW-0811">Translocation</keyword>
<organism evidence="10 11">
    <name type="scientific">Temnothorax curvispinosus</name>
    <dbReference type="NCBI Taxonomy" id="300111"/>
    <lineage>
        <taxon>Eukaryota</taxon>
        <taxon>Metazoa</taxon>
        <taxon>Ecdysozoa</taxon>
        <taxon>Arthropoda</taxon>
        <taxon>Hexapoda</taxon>
        <taxon>Insecta</taxon>
        <taxon>Pterygota</taxon>
        <taxon>Neoptera</taxon>
        <taxon>Endopterygota</taxon>
        <taxon>Hymenoptera</taxon>
        <taxon>Apocrita</taxon>
        <taxon>Aculeata</taxon>
        <taxon>Formicoidea</taxon>
        <taxon>Formicidae</taxon>
        <taxon>Myrmicinae</taxon>
        <taxon>Temnothorax</taxon>
    </lineage>
</organism>
<keyword evidence="10" id="KW-1185">Reference proteome</keyword>
<dbReference type="InterPro" id="IPR007187">
    <property type="entry name" value="Nucleoporin_Nup133/Nup155_C"/>
</dbReference>
<evidence type="ECO:0000256" key="2">
    <source>
        <dbReference type="ARBA" id="ARBA00005569"/>
    </source>
</evidence>
<dbReference type="InterPro" id="IPR037624">
    <property type="entry name" value="Nup133-like"/>
</dbReference>
<evidence type="ECO:0000256" key="1">
    <source>
        <dbReference type="ARBA" id="ARBA00004259"/>
    </source>
</evidence>
<dbReference type="PANTHER" id="PTHR13405:SF11">
    <property type="entry name" value="NUCLEAR PORE COMPLEX PROTEIN NUP133"/>
    <property type="match status" value="1"/>
</dbReference>
<comment type="similarity">
    <text evidence="2">Belongs to the nucleoporin Nup133 family.</text>
</comment>
<dbReference type="AlphaFoldDB" id="A0A6J1QPC7"/>
<keyword evidence="5" id="KW-0653">Protein transport</keyword>
<dbReference type="SUPFAM" id="SSF117289">
    <property type="entry name" value="Nucleoporin domain"/>
    <property type="match status" value="1"/>
</dbReference>
<comment type="subcellular location">
    <subcellularLocation>
        <location evidence="1">Nucleus envelope</location>
    </subcellularLocation>
</comment>
<feature type="domain" description="Nucleoporin Nup133/Nup155-like N-terminal" evidence="9">
    <location>
        <begin position="87"/>
        <end position="368"/>
    </location>
</feature>